<dbReference type="Proteomes" id="UP001596237">
    <property type="component" value="Unassembled WGS sequence"/>
</dbReference>
<protein>
    <recommendedName>
        <fullName evidence="4">Transposase</fullName>
    </recommendedName>
</protein>
<gene>
    <name evidence="2" type="ORF">ACFQDP_00555</name>
</gene>
<evidence type="ECO:0008006" key="4">
    <source>
        <dbReference type="Google" id="ProtNLM"/>
    </source>
</evidence>
<comment type="caution">
    <text evidence="2">The sequence shown here is derived from an EMBL/GenBank/DDBJ whole genome shotgun (WGS) entry which is preliminary data.</text>
</comment>
<evidence type="ECO:0000313" key="2">
    <source>
        <dbReference type="EMBL" id="MFC6387848.1"/>
    </source>
</evidence>
<name>A0ABW1WH33_9HYPH</name>
<keyword evidence="3" id="KW-1185">Reference proteome</keyword>
<sequence length="76" mass="8684">MARDGAVHPRWVLRSDERRYGRYRGDKVIRWIAQPTLIKGRERNPADTETVDGSDNRAARSRQSGFTGLRLVTTDA</sequence>
<evidence type="ECO:0000313" key="3">
    <source>
        <dbReference type="Proteomes" id="UP001596237"/>
    </source>
</evidence>
<reference evidence="3" key="1">
    <citation type="journal article" date="2019" name="Int. J. Syst. Evol. Microbiol.">
        <title>The Global Catalogue of Microorganisms (GCM) 10K type strain sequencing project: providing services to taxonomists for standard genome sequencing and annotation.</title>
        <authorList>
            <consortium name="The Broad Institute Genomics Platform"/>
            <consortium name="The Broad Institute Genome Sequencing Center for Infectious Disease"/>
            <person name="Wu L."/>
            <person name="Ma J."/>
        </authorList>
    </citation>
    <scope>NUCLEOTIDE SEQUENCE [LARGE SCALE GENOMIC DNA]</scope>
    <source>
        <strain evidence="3">CCUG 36916</strain>
    </source>
</reference>
<dbReference type="EMBL" id="JBHSTT010000006">
    <property type="protein sequence ID" value="MFC6387848.1"/>
    <property type="molecule type" value="Genomic_DNA"/>
</dbReference>
<proteinExistence type="predicted"/>
<feature type="region of interest" description="Disordered" evidence="1">
    <location>
        <begin position="40"/>
        <end position="76"/>
    </location>
</feature>
<organism evidence="2 3">
    <name type="scientific">Methylorubrum zatmanii</name>
    <dbReference type="NCBI Taxonomy" id="29429"/>
    <lineage>
        <taxon>Bacteria</taxon>
        <taxon>Pseudomonadati</taxon>
        <taxon>Pseudomonadota</taxon>
        <taxon>Alphaproteobacteria</taxon>
        <taxon>Hyphomicrobiales</taxon>
        <taxon>Methylobacteriaceae</taxon>
        <taxon>Methylorubrum</taxon>
    </lineage>
</organism>
<dbReference type="RefSeq" id="WP_192284608.1">
    <property type="nucleotide sequence ID" value="NZ_JBHSTT010000006.1"/>
</dbReference>
<evidence type="ECO:0000256" key="1">
    <source>
        <dbReference type="SAM" id="MobiDB-lite"/>
    </source>
</evidence>
<accession>A0ABW1WH33</accession>